<dbReference type="HOGENOM" id="CLU_2091699_0_0_0"/>
<accession>E8N1K5</accession>
<organism evidence="2 3">
    <name type="scientific">Anaerolinea thermophila (strain DSM 14523 / JCM 11388 / NBRC 100420 / UNI-1)</name>
    <dbReference type="NCBI Taxonomy" id="926569"/>
    <lineage>
        <taxon>Bacteria</taxon>
        <taxon>Bacillati</taxon>
        <taxon>Chloroflexota</taxon>
        <taxon>Anaerolineae</taxon>
        <taxon>Anaerolineales</taxon>
        <taxon>Anaerolineaceae</taxon>
        <taxon>Anaerolinea</taxon>
    </lineage>
</organism>
<keyword evidence="1" id="KW-0812">Transmembrane</keyword>
<dbReference type="AlphaFoldDB" id="E8N1K5"/>
<proteinExistence type="predicted"/>
<evidence type="ECO:0000313" key="2">
    <source>
        <dbReference type="EMBL" id="BAJ62610.1"/>
    </source>
</evidence>
<name>E8N1K5_ANATU</name>
<dbReference type="Proteomes" id="UP000008922">
    <property type="component" value="Chromosome"/>
</dbReference>
<protein>
    <submittedName>
        <fullName evidence="2">Uncharacterized protein</fullName>
    </submittedName>
</protein>
<keyword evidence="1" id="KW-1133">Transmembrane helix</keyword>
<feature type="transmembrane region" description="Helical" evidence="1">
    <location>
        <begin position="6"/>
        <end position="23"/>
    </location>
</feature>
<dbReference type="OrthoDB" id="10001934at2"/>
<gene>
    <name evidence="2" type="ordered locus">ANT_05760</name>
</gene>
<keyword evidence="3" id="KW-1185">Reference proteome</keyword>
<dbReference type="RefSeq" id="WP_013559005.1">
    <property type="nucleotide sequence ID" value="NC_014960.1"/>
</dbReference>
<dbReference type="EMBL" id="AP012029">
    <property type="protein sequence ID" value="BAJ62610.1"/>
    <property type="molecule type" value="Genomic_DNA"/>
</dbReference>
<feature type="transmembrane region" description="Helical" evidence="1">
    <location>
        <begin position="67"/>
        <end position="86"/>
    </location>
</feature>
<dbReference type="STRING" id="926569.ANT_05760"/>
<dbReference type="KEGG" id="atm:ANT_05760"/>
<sequence length="116" mass="13117">MKIDWGTVVVGLAILVVYGRMALIRGRKRRLERQALLEQKREAKKQKNRPHTPVAQPQPGIKITYEVVSWWLVGGGLLVTLAGIAMRYSALFPPAVQPYWWVVTAAGILLFAFSFR</sequence>
<keyword evidence="1" id="KW-0472">Membrane</keyword>
<evidence type="ECO:0000256" key="1">
    <source>
        <dbReference type="SAM" id="Phobius"/>
    </source>
</evidence>
<dbReference type="InParanoid" id="E8N1K5"/>
<reference evidence="2 3" key="1">
    <citation type="submission" date="2010-12" db="EMBL/GenBank/DDBJ databases">
        <title>Whole genome sequence of Anaerolinea thermophila UNI-1.</title>
        <authorList>
            <person name="Narita-Yamada S."/>
            <person name="Kishi E."/>
            <person name="Watanabe Y."/>
            <person name="Takasaki K."/>
            <person name="Ankai A."/>
            <person name="Oguchi A."/>
            <person name="Fukui S."/>
            <person name="Takahashi M."/>
            <person name="Yashiro I."/>
            <person name="Hosoyama A."/>
            <person name="Sekiguchi Y."/>
            <person name="Hanada S."/>
            <person name="Fujita N."/>
        </authorList>
    </citation>
    <scope>NUCLEOTIDE SEQUENCE [LARGE SCALE GENOMIC DNA]</scope>
    <source>
        <strain evidence="3">DSM 14523 / JCM 11388 / NBRC 100420 / UNI-1</strain>
    </source>
</reference>
<feature type="transmembrane region" description="Helical" evidence="1">
    <location>
        <begin position="98"/>
        <end position="115"/>
    </location>
</feature>
<evidence type="ECO:0000313" key="3">
    <source>
        <dbReference type="Proteomes" id="UP000008922"/>
    </source>
</evidence>